<protein>
    <submittedName>
        <fullName evidence="4">Lactonase family protein</fullName>
    </submittedName>
</protein>
<dbReference type="InterPro" id="IPR011048">
    <property type="entry name" value="Haem_d1_sf"/>
</dbReference>
<keyword evidence="2" id="KW-0119">Carbohydrate metabolism</keyword>
<evidence type="ECO:0000256" key="2">
    <source>
        <dbReference type="ARBA" id="ARBA00022526"/>
    </source>
</evidence>
<organism evidence="4 5">
    <name type="scientific">Limisphaera ngatamarikiensis</name>
    <dbReference type="NCBI Taxonomy" id="1324935"/>
    <lineage>
        <taxon>Bacteria</taxon>
        <taxon>Pseudomonadati</taxon>
        <taxon>Verrucomicrobiota</taxon>
        <taxon>Verrucomicrobiia</taxon>
        <taxon>Limisphaerales</taxon>
        <taxon>Limisphaeraceae</taxon>
        <taxon>Limisphaera</taxon>
    </lineage>
</organism>
<feature type="signal peptide" evidence="3">
    <location>
        <begin position="1"/>
        <end position="21"/>
    </location>
</feature>
<keyword evidence="3" id="KW-0732">Signal</keyword>
<sequence length="383" mass="41775">MRSYRVALGLLWLVGRSFLEAADRDWWVFWGTYTRGESRGIYVSRFDGIRGRLTPAQPAAELPNPSFLATSRDGRRLYAVSEVSDGREAGGRVAAYAVDVGTGTLRSLGQRSSGGDGPCHLSLDGRGRGLFVANYASGSVAVLPVDAEGKLGEPAAVIQHRGSSVHPERQRGPHAHQAMPSPQGSHLLVCDLGLDQVLVYRWRTWRRWLGEEPVSRLALPPGSGPRHLAFHPDGRHVYVLNELNSTLTVCRWDGRSGRLELVQTLPTLPEGTEVVGNTTAEVVVHPSGRWVYASNRGHDSIAMFQVDPRTGLLSGMGHESTRGRTPRHFALDPGGRWCLVENQNSDGVAVFRVDTSTGRLLFTGHSARVPSPVCAVFVPVEDR</sequence>
<keyword evidence="2" id="KW-0313">Glucose metabolism</keyword>
<dbReference type="RefSeq" id="WP_165108367.1">
    <property type="nucleotide sequence ID" value="NZ_JAAKYA010000079.1"/>
</dbReference>
<feature type="chain" id="PRO_5026837857" evidence="3">
    <location>
        <begin position="22"/>
        <end position="383"/>
    </location>
</feature>
<dbReference type="GO" id="GO:0005829">
    <property type="term" value="C:cytosol"/>
    <property type="evidence" value="ECO:0007669"/>
    <property type="project" value="TreeGrafter"/>
</dbReference>
<gene>
    <name evidence="4" type="ORF">G4L39_11700</name>
</gene>
<dbReference type="InterPro" id="IPR015943">
    <property type="entry name" value="WD40/YVTN_repeat-like_dom_sf"/>
</dbReference>
<dbReference type="Proteomes" id="UP000477311">
    <property type="component" value="Unassembled WGS sequence"/>
</dbReference>
<dbReference type="PANTHER" id="PTHR30344">
    <property type="entry name" value="6-PHOSPHOGLUCONOLACTONASE-RELATED"/>
    <property type="match status" value="1"/>
</dbReference>
<evidence type="ECO:0000256" key="1">
    <source>
        <dbReference type="ARBA" id="ARBA00005564"/>
    </source>
</evidence>
<dbReference type="FunFam" id="2.130.10.10:FF:000306">
    <property type="entry name" value="3-carboxymuconate cyclase"/>
    <property type="match status" value="1"/>
</dbReference>
<dbReference type="Gene3D" id="2.130.10.10">
    <property type="entry name" value="YVTN repeat-like/Quinoprotein amine dehydrogenase"/>
    <property type="match status" value="1"/>
</dbReference>
<comment type="caution">
    <text evidence="4">The sequence shown here is derived from an EMBL/GenBank/DDBJ whole genome shotgun (WGS) entry which is preliminary data.</text>
</comment>
<dbReference type="InterPro" id="IPR019405">
    <property type="entry name" value="Lactonase_7-beta_prop"/>
</dbReference>
<dbReference type="GO" id="GO:0006006">
    <property type="term" value="P:glucose metabolic process"/>
    <property type="evidence" value="ECO:0007669"/>
    <property type="project" value="UniProtKB-KW"/>
</dbReference>
<evidence type="ECO:0000313" key="5">
    <source>
        <dbReference type="Proteomes" id="UP000477311"/>
    </source>
</evidence>
<comment type="similarity">
    <text evidence="1">Belongs to the cycloisomerase 2 family.</text>
</comment>
<dbReference type="EMBL" id="JAAKYA010000079">
    <property type="protein sequence ID" value="NGO40050.1"/>
    <property type="molecule type" value="Genomic_DNA"/>
</dbReference>
<reference evidence="4 5" key="1">
    <citation type="submission" date="2020-02" db="EMBL/GenBank/DDBJ databases">
        <title>Draft genome sequence of Limisphaera ngatamarikiensis NGM72.4T, a thermophilic Verrucomicrobia grouped in subdivision 3.</title>
        <authorList>
            <person name="Carere C.R."/>
            <person name="Steen J."/>
            <person name="Hugenholtz P."/>
            <person name="Stott M.B."/>
        </authorList>
    </citation>
    <scope>NUCLEOTIDE SEQUENCE [LARGE SCALE GENOMIC DNA]</scope>
    <source>
        <strain evidence="4 5">NGM72.4</strain>
    </source>
</reference>
<keyword evidence="5" id="KW-1185">Reference proteome</keyword>
<dbReference type="InterPro" id="IPR050282">
    <property type="entry name" value="Cycloisomerase_2"/>
</dbReference>
<evidence type="ECO:0000256" key="3">
    <source>
        <dbReference type="SAM" id="SignalP"/>
    </source>
</evidence>
<dbReference type="AlphaFoldDB" id="A0A6M1S425"/>
<dbReference type="Pfam" id="PF10282">
    <property type="entry name" value="Lactonase"/>
    <property type="match status" value="1"/>
</dbReference>
<accession>A0A6M1S425</accession>
<proteinExistence type="inferred from homology"/>
<name>A0A6M1S425_9BACT</name>
<dbReference type="PANTHER" id="PTHR30344:SF1">
    <property type="entry name" value="6-PHOSPHOGLUCONOLACTONASE"/>
    <property type="match status" value="1"/>
</dbReference>
<evidence type="ECO:0000313" key="4">
    <source>
        <dbReference type="EMBL" id="NGO40050.1"/>
    </source>
</evidence>
<dbReference type="GO" id="GO:0017057">
    <property type="term" value="F:6-phosphogluconolactonase activity"/>
    <property type="evidence" value="ECO:0007669"/>
    <property type="project" value="TreeGrafter"/>
</dbReference>
<dbReference type="SUPFAM" id="SSF51004">
    <property type="entry name" value="C-terminal (heme d1) domain of cytochrome cd1-nitrite reductase"/>
    <property type="match status" value="1"/>
</dbReference>